<evidence type="ECO:0000313" key="4">
    <source>
        <dbReference type="EMBL" id="HAE47738.1"/>
    </source>
</evidence>
<dbReference type="PANTHER" id="PTHR43296:SF2">
    <property type="entry name" value="PEROXISOMAL 2,4-DIENOYL-COA REDUCTASE [(3E)-ENOYL-COA-PRODUCING]"/>
    <property type="match status" value="1"/>
</dbReference>
<keyword evidence="3" id="KW-0560">Oxidoreductase</keyword>
<accession>A0A3B9IJ37</accession>
<reference evidence="4 5" key="1">
    <citation type="journal article" date="2018" name="Nat. Biotechnol.">
        <title>A standardized bacterial taxonomy based on genome phylogeny substantially revises the tree of life.</title>
        <authorList>
            <person name="Parks D.H."/>
            <person name="Chuvochina M."/>
            <person name="Waite D.W."/>
            <person name="Rinke C."/>
            <person name="Skarshewski A."/>
            <person name="Chaumeil P.A."/>
            <person name="Hugenholtz P."/>
        </authorList>
    </citation>
    <scope>NUCLEOTIDE SEQUENCE [LARGE SCALE GENOMIC DNA]</scope>
    <source>
        <strain evidence="4">UBA8739</strain>
    </source>
</reference>
<dbReference type="EMBL" id="DMAI01000157">
    <property type="protein sequence ID" value="HAE47738.1"/>
    <property type="molecule type" value="Genomic_DNA"/>
</dbReference>
<proteinExistence type="inferred from homology"/>
<dbReference type="SUPFAM" id="SSF51735">
    <property type="entry name" value="NAD(P)-binding Rossmann-fold domains"/>
    <property type="match status" value="1"/>
</dbReference>
<dbReference type="PANTHER" id="PTHR43296">
    <property type="entry name" value="PEROXISOMAL 2,4-DIENOYL-COA REDUCTASE"/>
    <property type="match status" value="1"/>
</dbReference>
<evidence type="ECO:0000313" key="5">
    <source>
        <dbReference type="Proteomes" id="UP000257706"/>
    </source>
</evidence>
<keyword evidence="2" id="KW-0521">NADP</keyword>
<dbReference type="Proteomes" id="UP000257706">
    <property type="component" value="Unassembled WGS sequence"/>
</dbReference>
<comment type="caution">
    <text evidence="4">The sequence shown here is derived from an EMBL/GenBank/DDBJ whole genome shotgun (WGS) entry which is preliminary data.</text>
</comment>
<dbReference type="NCBIfam" id="NF005752">
    <property type="entry name" value="PRK07576.1"/>
    <property type="match status" value="1"/>
</dbReference>
<dbReference type="InterPro" id="IPR036291">
    <property type="entry name" value="NAD(P)-bd_dom_sf"/>
</dbReference>
<gene>
    <name evidence="4" type="ORF">DCK97_09995</name>
</gene>
<dbReference type="Gene3D" id="3.40.50.720">
    <property type="entry name" value="NAD(P)-binding Rossmann-like Domain"/>
    <property type="match status" value="1"/>
</dbReference>
<comment type="similarity">
    <text evidence="1">Belongs to the short-chain dehydrogenases/reductases (SDR) family.</text>
</comment>
<dbReference type="InterPro" id="IPR002347">
    <property type="entry name" value="SDR_fam"/>
</dbReference>
<dbReference type="GO" id="GO:0009062">
    <property type="term" value="P:fatty acid catabolic process"/>
    <property type="evidence" value="ECO:0007669"/>
    <property type="project" value="InterPro"/>
</dbReference>
<evidence type="ECO:0000256" key="3">
    <source>
        <dbReference type="ARBA" id="ARBA00023002"/>
    </source>
</evidence>
<protein>
    <submittedName>
        <fullName evidence="4">Short-chain dehydrogenase</fullName>
    </submittedName>
</protein>
<organism evidence="4 5">
    <name type="scientific">Tistrella mobilis</name>
    <dbReference type="NCBI Taxonomy" id="171437"/>
    <lineage>
        <taxon>Bacteria</taxon>
        <taxon>Pseudomonadati</taxon>
        <taxon>Pseudomonadota</taxon>
        <taxon>Alphaproteobacteria</taxon>
        <taxon>Geminicoccales</taxon>
        <taxon>Geminicoccaceae</taxon>
        <taxon>Tistrella</taxon>
    </lineage>
</organism>
<dbReference type="AlphaFoldDB" id="A0A3B9IJ37"/>
<dbReference type="InterPro" id="IPR045017">
    <property type="entry name" value="DECR2-like"/>
</dbReference>
<evidence type="ECO:0000256" key="2">
    <source>
        <dbReference type="ARBA" id="ARBA00022857"/>
    </source>
</evidence>
<dbReference type="GO" id="GO:0008670">
    <property type="term" value="F:2,4-dienoyl-CoA reductase (NADPH) activity"/>
    <property type="evidence" value="ECO:0007669"/>
    <property type="project" value="InterPro"/>
</dbReference>
<evidence type="ECO:0000256" key="1">
    <source>
        <dbReference type="ARBA" id="ARBA00006484"/>
    </source>
</evidence>
<sequence length="269" mass="27465">MSQDLRSRGDFGGRTVVVSGGTSGINLGIARHFAAEGARVFVFSRSADKVSTAVAELTGIGAEAQGIAADVRDAAAVEAALAAATDRFGPIDVLVSGAAGNFVARAADISSNGFRAVLEIDLLGTHHVMRAAWPHLRKPGAVVINVSAAQASVAMIGQAHVCAAKAGVDMITRTLALEWGPAGVRVNSVVPGPIADTEGVRRLMPDAASARAKMDAIPLRRMGTTRDVAELCGFLASDRASWITGAVIPVDGGAILNPMPGRLADVVGV</sequence>
<dbReference type="Pfam" id="PF13561">
    <property type="entry name" value="adh_short_C2"/>
    <property type="match status" value="1"/>
</dbReference>
<dbReference type="FunFam" id="3.40.50.720:FF:000084">
    <property type="entry name" value="Short-chain dehydrogenase reductase"/>
    <property type="match status" value="1"/>
</dbReference>
<name>A0A3B9IJ37_9PROT</name>
<dbReference type="PRINTS" id="PR00081">
    <property type="entry name" value="GDHRDH"/>
</dbReference>